<feature type="compositionally biased region" description="Low complexity" evidence="8">
    <location>
        <begin position="628"/>
        <end position="649"/>
    </location>
</feature>
<evidence type="ECO:0000256" key="2">
    <source>
        <dbReference type="ARBA" id="ARBA00022723"/>
    </source>
</evidence>
<dbReference type="PROSITE" id="PS50157">
    <property type="entry name" value="ZINC_FINGER_C2H2_2"/>
    <property type="match status" value="1"/>
</dbReference>
<feature type="compositionally biased region" description="Polar residues" evidence="8">
    <location>
        <begin position="576"/>
        <end position="588"/>
    </location>
</feature>
<feature type="compositionally biased region" description="Polar residues" evidence="8">
    <location>
        <begin position="770"/>
        <end position="782"/>
    </location>
</feature>
<dbReference type="AlphaFoldDB" id="A0A6P8HHZ9"/>
<dbReference type="OrthoDB" id="10293184at2759"/>
<dbReference type="Proteomes" id="UP000515163">
    <property type="component" value="Unplaced"/>
</dbReference>
<dbReference type="InParanoid" id="A0A6P8HHZ9"/>
<feature type="region of interest" description="Disordered" evidence="8">
    <location>
        <begin position="543"/>
        <end position="593"/>
    </location>
</feature>
<keyword evidence="10" id="KW-1185">Reference proteome</keyword>
<evidence type="ECO:0000256" key="3">
    <source>
        <dbReference type="ARBA" id="ARBA00022737"/>
    </source>
</evidence>
<dbReference type="PROSITE" id="PS00028">
    <property type="entry name" value="ZINC_FINGER_C2H2_1"/>
    <property type="match status" value="3"/>
</dbReference>
<feature type="compositionally biased region" description="Polar residues" evidence="8">
    <location>
        <begin position="395"/>
        <end position="411"/>
    </location>
</feature>
<dbReference type="GO" id="GO:0005634">
    <property type="term" value="C:nucleus"/>
    <property type="evidence" value="ECO:0007669"/>
    <property type="project" value="UniProtKB-SubCell"/>
</dbReference>
<feature type="region of interest" description="Disordered" evidence="8">
    <location>
        <begin position="322"/>
        <end position="362"/>
    </location>
</feature>
<evidence type="ECO:0000256" key="5">
    <source>
        <dbReference type="ARBA" id="ARBA00022833"/>
    </source>
</evidence>
<evidence type="ECO:0000259" key="9">
    <source>
        <dbReference type="PROSITE" id="PS50157"/>
    </source>
</evidence>
<dbReference type="SUPFAM" id="SSF57667">
    <property type="entry name" value="beta-beta-alpha zinc fingers"/>
    <property type="match status" value="1"/>
</dbReference>
<comment type="subcellular location">
    <subcellularLocation>
        <location evidence="1">Nucleus</location>
    </subcellularLocation>
</comment>
<feature type="region of interest" description="Disordered" evidence="8">
    <location>
        <begin position="609"/>
        <end position="665"/>
    </location>
</feature>
<dbReference type="PANTHER" id="PTHR24406">
    <property type="entry name" value="TRANSCRIPTIONAL REPRESSOR CTCFL-RELATED"/>
    <property type="match status" value="1"/>
</dbReference>
<feature type="region of interest" description="Disordered" evidence="8">
    <location>
        <begin position="770"/>
        <end position="804"/>
    </location>
</feature>
<feature type="region of interest" description="Disordered" evidence="8">
    <location>
        <begin position="386"/>
        <end position="417"/>
    </location>
</feature>
<evidence type="ECO:0000256" key="6">
    <source>
        <dbReference type="ARBA" id="ARBA00023242"/>
    </source>
</evidence>
<gene>
    <name evidence="11" type="primary">LOC116289447</name>
</gene>
<dbReference type="GO" id="GO:0008270">
    <property type="term" value="F:zinc ion binding"/>
    <property type="evidence" value="ECO:0007669"/>
    <property type="project" value="UniProtKB-KW"/>
</dbReference>
<evidence type="ECO:0000256" key="1">
    <source>
        <dbReference type="ARBA" id="ARBA00004123"/>
    </source>
</evidence>
<keyword evidence="3" id="KW-0677">Repeat</keyword>
<dbReference type="GeneID" id="116289447"/>
<keyword evidence="4 7" id="KW-0863">Zinc-finger</keyword>
<feature type="compositionally biased region" description="Basic residues" evidence="8">
    <location>
        <begin position="560"/>
        <end position="569"/>
    </location>
</feature>
<feature type="compositionally biased region" description="Basic and acidic residues" evidence="8">
    <location>
        <begin position="322"/>
        <end position="347"/>
    </location>
</feature>
<dbReference type="SMART" id="SM00355">
    <property type="entry name" value="ZnF_C2H2"/>
    <property type="match status" value="4"/>
</dbReference>
<organism evidence="10 11">
    <name type="scientific">Actinia tenebrosa</name>
    <name type="common">Australian red waratah sea anemone</name>
    <dbReference type="NCBI Taxonomy" id="6105"/>
    <lineage>
        <taxon>Eukaryota</taxon>
        <taxon>Metazoa</taxon>
        <taxon>Cnidaria</taxon>
        <taxon>Anthozoa</taxon>
        <taxon>Hexacorallia</taxon>
        <taxon>Actiniaria</taxon>
        <taxon>Actiniidae</taxon>
        <taxon>Actinia</taxon>
    </lineage>
</organism>
<proteinExistence type="predicted"/>
<keyword evidence="6" id="KW-0539">Nucleus</keyword>
<evidence type="ECO:0000313" key="10">
    <source>
        <dbReference type="Proteomes" id="UP000515163"/>
    </source>
</evidence>
<evidence type="ECO:0000256" key="7">
    <source>
        <dbReference type="PROSITE-ProRule" id="PRU00042"/>
    </source>
</evidence>
<dbReference type="RefSeq" id="XP_031552247.1">
    <property type="nucleotide sequence ID" value="XM_031696387.1"/>
</dbReference>
<protein>
    <submittedName>
        <fullName evidence="11">Uncharacterized protein LOC116289447</fullName>
    </submittedName>
</protein>
<keyword evidence="5" id="KW-0862">Zinc</keyword>
<sequence>MDSDDIKWKSVQTTSREILHYSNKITGQQKWTNKNCYCSKPKDPLQPTLPCCYKMPSMTLKSTGKEWAEHSYARRKTQPSLSKKLYCLGDIVNEVQKSFLTKGHAKHKKRKEDVTLDFKDLITTEDPKSDVRIIKASRNDQTTELSKNAVILVKDSQNDVNVSKHSNNDVEVTNNSKIDNDFVKVFKDDVNVTMDTKTDDGSFTYIKDTKNDITTKDNSISDVSVSKDPSLLAKDYLIATKNTKHDVTGSDNYFSYGVTVAKHPIDVIVTADMKKEVSEDKDSDFNNDVTVKNDTRNKENGFNNDVTVVKDLKDDIVATDKENDVSEAKDSNDFVSKEPSKMKEKVTIQKRGLKRKREASDNINGYKGRLRVRRNKIERTIRRKYRRRRTLKSEAVSSESVQPKTVDTPKNPSKKKKLEVDNKVLQADYDLIEQSIVEIDRYTSGYSVKLNKPSFDLGSQRLNIEGSVPGTSNAIPGRIEIQGRIENPSTTLSSTNHDLRTTSGKKHNEASELLVDVSHVRFIDEQFIQMNIPFQSLVAEVNGKKSRKSKTIGSVEKKNPVSRRKRQKLLPRIASSELSSNSPGVTQNSRVSASSSCITVSSVTPSLSSLKSVSETGRESIQAMSQVNNTEESNSKTLSSSNLTNTNQSPSKSRKWNFPPNRNRSQRSLNEIVNCMNSPNKVEVPISSTLPVTSWLTIFSKEAKKVKKSNRDIDENDLSDNGTSLNNEQLGGPSCATDNHGAYCPESEPSVFGHIENVFSLTCMQQTPSVESVQQAGSNSRSSVKHNSKRTGSPKEEAGGKTKNTCEAGANTIEAKQLFQTPEQARNVTEVPACYVDLSWRIVTSNDGHSSSLSNFFKLVPVTIARGPSGTVDGQEPTSFLGVPIHGGPAVIAKILNTSVAQNCNEIFSIRRRPNIETAGTYIKKSTLSFVWDNDAVLVNSESLKAGNLSGKDVKPRPPIWMDNCNRVSIVLPKPLRLPAAGNVIYLGDFNVRVNYVEFVVTHSVVVTKSPRPSLTVPSGTPLNSTSTFSQAIRCLSPGKAKKVVQAAKKVALDRKAQKGDITTFQKCVFCGTELMCQRDVKMHRKLHTSFAGTKCSECNRRFENGGRLSVHLNSHKCHWLHVCAICKSPYGTPKFLTPVDLAKDYYKMCLPCRRKELKCKKCTERLLTFEDLKLHLKEKHGLNCPICKLSFFFKRDLIKHMNIQHGIISPSASTTRS</sequence>
<keyword evidence="2" id="KW-0479">Metal-binding</keyword>
<evidence type="ECO:0000256" key="8">
    <source>
        <dbReference type="SAM" id="MobiDB-lite"/>
    </source>
</evidence>
<dbReference type="KEGG" id="aten:116289447"/>
<reference evidence="11" key="1">
    <citation type="submission" date="2025-08" db="UniProtKB">
        <authorList>
            <consortium name="RefSeq"/>
        </authorList>
    </citation>
    <scope>IDENTIFICATION</scope>
    <source>
        <tissue evidence="11">Tentacle</tissue>
    </source>
</reference>
<feature type="compositionally biased region" description="Polar residues" evidence="8">
    <location>
        <begin position="719"/>
        <end position="729"/>
    </location>
</feature>
<feature type="domain" description="C2H2-type" evidence="9">
    <location>
        <begin position="1094"/>
        <end position="1116"/>
    </location>
</feature>
<evidence type="ECO:0000313" key="11">
    <source>
        <dbReference type="RefSeq" id="XP_031552247.1"/>
    </source>
</evidence>
<dbReference type="InterPro" id="IPR036236">
    <property type="entry name" value="Znf_C2H2_sf"/>
</dbReference>
<evidence type="ECO:0000256" key="4">
    <source>
        <dbReference type="ARBA" id="ARBA00022771"/>
    </source>
</evidence>
<accession>A0A6P8HHZ9</accession>
<dbReference type="InterPro" id="IPR013087">
    <property type="entry name" value="Znf_C2H2_type"/>
</dbReference>
<dbReference type="InterPro" id="IPR050888">
    <property type="entry name" value="ZnF_C2H2-type_TF"/>
</dbReference>
<feature type="region of interest" description="Disordered" evidence="8">
    <location>
        <begin position="706"/>
        <end position="733"/>
    </location>
</feature>
<name>A0A6P8HHZ9_ACTTE</name>